<reference evidence="3 4" key="1">
    <citation type="submission" date="2016-07" db="EMBL/GenBank/DDBJ databases">
        <title>Pervasive Adenine N6-methylation of Active Genes in Fungi.</title>
        <authorList>
            <consortium name="DOE Joint Genome Institute"/>
            <person name="Mondo S.J."/>
            <person name="Dannebaum R.O."/>
            <person name="Kuo R.C."/>
            <person name="Labutti K."/>
            <person name="Haridas S."/>
            <person name="Kuo A."/>
            <person name="Salamov A."/>
            <person name="Ahrendt S.R."/>
            <person name="Lipzen A."/>
            <person name="Sullivan W."/>
            <person name="Andreopoulos W.B."/>
            <person name="Clum A."/>
            <person name="Lindquist E."/>
            <person name="Daum C."/>
            <person name="Ramamoorthy G.K."/>
            <person name="Gryganskyi A."/>
            <person name="Culley D."/>
            <person name="Magnuson J.K."/>
            <person name="James T.Y."/>
            <person name="O'Malley M.A."/>
            <person name="Stajich J.E."/>
            <person name="Spatafora J.W."/>
            <person name="Visel A."/>
            <person name="Grigoriev I.V."/>
        </authorList>
    </citation>
    <scope>NUCLEOTIDE SEQUENCE [LARGE SCALE GENOMIC DNA]</scope>
    <source>
        <strain evidence="3 4">PL171</strain>
    </source>
</reference>
<keyword evidence="4" id="KW-1185">Reference proteome</keyword>
<keyword evidence="2" id="KW-1133">Transmembrane helix</keyword>
<accession>A0A1Y2HDH3</accession>
<evidence type="ECO:0000256" key="2">
    <source>
        <dbReference type="SAM" id="Phobius"/>
    </source>
</evidence>
<keyword evidence="2" id="KW-0812">Transmembrane</keyword>
<evidence type="ECO:0000256" key="1">
    <source>
        <dbReference type="SAM" id="MobiDB-lite"/>
    </source>
</evidence>
<feature type="transmembrane region" description="Helical" evidence="2">
    <location>
        <begin position="100"/>
        <end position="132"/>
    </location>
</feature>
<dbReference type="OrthoDB" id="5579420at2759"/>
<proteinExistence type="predicted"/>
<dbReference type="AlphaFoldDB" id="A0A1Y2HDH3"/>
<comment type="caution">
    <text evidence="3">The sequence shown here is derived from an EMBL/GenBank/DDBJ whole genome shotgun (WGS) entry which is preliminary data.</text>
</comment>
<dbReference type="Proteomes" id="UP000193411">
    <property type="component" value="Unassembled WGS sequence"/>
</dbReference>
<feature type="transmembrane region" description="Helical" evidence="2">
    <location>
        <begin position="62"/>
        <end position="80"/>
    </location>
</feature>
<organism evidence="3 4">
    <name type="scientific">Catenaria anguillulae PL171</name>
    <dbReference type="NCBI Taxonomy" id="765915"/>
    <lineage>
        <taxon>Eukaryota</taxon>
        <taxon>Fungi</taxon>
        <taxon>Fungi incertae sedis</taxon>
        <taxon>Blastocladiomycota</taxon>
        <taxon>Blastocladiomycetes</taxon>
        <taxon>Blastocladiales</taxon>
        <taxon>Catenariaceae</taxon>
        <taxon>Catenaria</taxon>
    </lineage>
</organism>
<protein>
    <submittedName>
        <fullName evidence="3">Uncharacterized protein</fullName>
    </submittedName>
</protein>
<feature type="region of interest" description="Disordered" evidence="1">
    <location>
        <begin position="139"/>
        <end position="162"/>
    </location>
</feature>
<sequence length="162" mass="17580">MSNAKKGGFADWAHFQGIGAGAGSVHSFISCPSESIMALTPLHFQPNSPCVRWPICYFYPRWYLGPYGLALGLIVMALEWPLVNPASLGAFYSNYSIRGLLYVVLSAACYLQAALFNGGNFLTFCGLTYLVASFRGESWKPPRGRGGARPAPPPARAQGEKR</sequence>
<dbReference type="PROSITE" id="PS51257">
    <property type="entry name" value="PROKAR_LIPOPROTEIN"/>
    <property type="match status" value="1"/>
</dbReference>
<evidence type="ECO:0000313" key="4">
    <source>
        <dbReference type="Proteomes" id="UP000193411"/>
    </source>
</evidence>
<gene>
    <name evidence="3" type="ORF">BCR44DRAFT_1439960</name>
</gene>
<name>A0A1Y2HDH3_9FUNG</name>
<keyword evidence="2" id="KW-0472">Membrane</keyword>
<evidence type="ECO:0000313" key="3">
    <source>
        <dbReference type="EMBL" id="ORZ32640.1"/>
    </source>
</evidence>
<dbReference type="EMBL" id="MCFL01000044">
    <property type="protein sequence ID" value="ORZ32640.1"/>
    <property type="molecule type" value="Genomic_DNA"/>
</dbReference>
<dbReference type="STRING" id="765915.A0A1Y2HDH3"/>